<accession>A0ABT5IBN8</accession>
<comment type="caution">
    <text evidence="2">The sequence shown here is derived from an EMBL/GenBank/DDBJ whole genome shotgun (WGS) entry which is preliminary data.</text>
</comment>
<evidence type="ECO:0000256" key="1">
    <source>
        <dbReference type="SAM" id="SignalP"/>
    </source>
</evidence>
<evidence type="ECO:0000313" key="3">
    <source>
        <dbReference type="Proteomes" id="UP001216595"/>
    </source>
</evidence>
<feature type="signal peptide" evidence="1">
    <location>
        <begin position="1"/>
        <end position="21"/>
    </location>
</feature>
<gene>
    <name evidence="2" type="ORF">PQU94_03785</name>
</gene>
<proteinExistence type="predicted"/>
<organism evidence="2 3">
    <name type="scientific">Asticcacaulis currens</name>
    <dbReference type="NCBI Taxonomy" id="2984210"/>
    <lineage>
        <taxon>Bacteria</taxon>
        <taxon>Pseudomonadati</taxon>
        <taxon>Pseudomonadota</taxon>
        <taxon>Alphaproteobacteria</taxon>
        <taxon>Caulobacterales</taxon>
        <taxon>Caulobacteraceae</taxon>
        <taxon>Asticcacaulis</taxon>
    </lineage>
</organism>
<dbReference type="PROSITE" id="PS51257">
    <property type="entry name" value="PROKAR_LIPOPROTEIN"/>
    <property type="match status" value="1"/>
</dbReference>
<reference evidence="2 3" key="1">
    <citation type="submission" date="2023-01" db="EMBL/GenBank/DDBJ databases">
        <title>Novel species of the genus Asticcacaulis isolated from rivers.</title>
        <authorList>
            <person name="Lu H."/>
        </authorList>
    </citation>
    <scope>NUCLEOTIDE SEQUENCE [LARGE SCALE GENOMIC DNA]</scope>
    <source>
        <strain evidence="2 3">DXS10W</strain>
    </source>
</reference>
<dbReference type="RefSeq" id="WP_272740170.1">
    <property type="nucleotide sequence ID" value="NZ_JAQQKW010000002.1"/>
</dbReference>
<name>A0ABT5IBN8_9CAUL</name>
<keyword evidence="3" id="KW-1185">Reference proteome</keyword>
<feature type="chain" id="PRO_5045800632" description="Lipoprotein" evidence="1">
    <location>
        <begin position="22"/>
        <end position="258"/>
    </location>
</feature>
<keyword evidence="1" id="KW-0732">Signal</keyword>
<protein>
    <recommendedName>
        <fullName evidence="4">Lipoprotein</fullName>
    </recommendedName>
</protein>
<dbReference type="Proteomes" id="UP001216595">
    <property type="component" value="Unassembled WGS sequence"/>
</dbReference>
<sequence>MKPIALTPVLLAAMCVLSACGAPDSEALDTASRAESGNAASGGIEIVDPVAASAPVSRSALETLPATEAAGPVACSTEIGAKAAERLAKSCRNVSPATHPPCNVANSCAMISDEIARSCALFDEKDAPTADCRPDPKSAQAAAAVVRLYYSAINAGDYGTAWSQWGEDGPPNQSLPRFSSGFAETRSTNVTIGELPEGDAGAGSVFQSVPVTIDAVLKTGEHQRFKGSYTLRRVNDVDGATPAQRRWHIESAKLAPVK</sequence>
<evidence type="ECO:0000313" key="2">
    <source>
        <dbReference type="EMBL" id="MDC7693402.1"/>
    </source>
</evidence>
<evidence type="ECO:0008006" key="4">
    <source>
        <dbReference type="Google" id="ProtNLM"/>
    </source>
</evidence>
<dbReference type="EMBL" id="JAQQKW010000002">
    <property type="protein sequence ID" value="MDC7693402.1"/>
    <property type="molecule type" value="Genomic_DNA"/>
</dbReference>